<gene>
    <name evidence="3" type="ORF">C8F04DRAFT_557329</name>
</gene>
<name>A0AAD6WL19_9AGAR</name>
<dbReference type="PANTHER" id="PTHR46423">
    <property type="entry name" value="RNA POLYMERASE II-ASSOCIATED PROTEIN 3"/>
    <property type="match status" value="1"/>
</dbReference>
<dbReference type="SUPFAM" id="SSF48452">
    <property type="entry name" value="TPR-like"/>
    <property type="match status" value="1"/>
</dbReference>
<dbReference type="PANTHER" id="PTHR46423:SF1">
    <property type="entry name" value="RNA POLYMERASE II-ASSOCIATED PROTEIN 3"/>
    <property type="match status" value="1"/>
</dbReference>
<dbReference type="GO" id="GO:0101031">
    <property type="term" value="C:protein folding chaperone complex"/>
    <property type="evidence" value="ECO:0007669"/>
    <property type="project" value="TreeGrafter"/>
</dbReference>
<evidence type="ECO:0000256" key="2">
    <source>
        <dbReference type="SAM" id="MobiDB-lite"/>
    </source>
</evidence>
<protein>
    <submittedName>
        <fullName evidence="3">Uncharacterized protein</fullName>
    </submittedName>
</protein>
<organism evidence="3 4">
    <name type="scientific">Mycena alexandri</name>
    <dbReference type="NCBI Taxonomy" id="1745969"/>
    <lineage>
        <taxon>Eukaryota</taxon>
        <taxon>Fungi</taxon>
        <taxon>Dikarya</taxon>
        <taxon>Basidiomycota</taxon>
        <taxon>Agaricomycotina</taxon>
        <taxon>Agaricomycetes</taxon>
        <taxon>Agaricomycetidae</taxon>
        <taxon>Agaricales</taxon>
        <taxon>Marasmiineae</taxon>
        <taxon>Mycenaceae</taxon>
        <taxon>Mycena</taxon>
    </lineage>
</organism>
<evidence type="ECO:0000313" key="4">
    <source>
        <dbReference type="Proteomes" id="UP001218188"/>
    </source>
</evidence>
<dbReference type="Proteomes" id="UP001218188">
    <property type="component" value="Unassembled WGS sequence"/>
</dbReference>
<evidence type="ECO:0000256" key="1">
    <source>
        <dbReference type="ARBA" id="ARBA00022803"/>
    </source>
</evidence>
<feature type="region of interest" description="Disordered" evidence="2">
    <location>
        <begin position="1"/>
        <end position="40"/>
    </location>
</feature>
<keyword evidence="4" id="KW-1185">Reference proteome</keyword>
<reference evidence="3" key="1">
    <citation type="submission" date="2023-03" db="EMBL/GenBank/DDBJ databases">
        <title>Massive genome expansion in bonnet fungi (Mycena s.s.) driven by repeated elements and novel gene families across ecological guilds.</title>
        <authorList>
            <consortium name="Lawrence Berkeley National Laboratory"/>
            <person name="Harder C.B."/>
            <person name="Miyauchi S."/>
            <person name="Viragh M."/>
            <person name="Kuo A."/>
            <person name="Thoen E."/>
            <person name="Andreopoulos B."/>
            <person name="Lu D."/>
            <person name="Skrede I."/>
            <person name="Drula E."/>
            <person name="Henrissat B."/>
            <person name="Morin E."/>
            <person name="Kohler A."/>
            <person name="Barry K."/>
            <person name="LaButti K."/>
            <person name="Morin E."/>
            <person name="Salamov A."/>
            <person name="Lipzen A."/>
            <person name="Mereny Z."/>
            <person name="Hegedus B."/>
            <person name="Baldrian P."/>
            <person name="Stursova M."/>
            <person name="Weitz H."/>
            <person name="Taylor A."/>
            <person name="Grigoriev I.V."/>
            <person name="Nagy L.G."/>
            <person name="Martin F."/>
            <person name="Kauserud H."/>
        </authorList>
    </citation>
    <scope>NUCLEOTIDE SEQUENCE</scope>
    <source>
        <strain evidence="3">CBHHK200</strain>
    </source>
</reference>
<proteinExistence type="predicted"/>
<sequence length="242" mass="26335">MSQYSQSLSSATMTSQSTISADPGPNSDATHFNEQAKEPFKNGDYTEAARLYKLAVLADTSNSPLYLCNLSAVYLKLRRFKDAESAAHTALIRDPKSIKARYRRAVAKREQGGTGSLEALVDLSSLLSVSPGNTEALGTFQDISDSLLRGGPRRLCFHEILDAAYPPAVAPPVQVTTTSSTVIEMPLATEALEDPDSGFIPSSHRCICQSCKAIKRRQKMRQCSAVSTCDFSANFFLKLSVW</sequence>
<dbReference type="EMBL" id="JARJCM010000547">
    <property type="protein sequence ID" value="KAJ7016252.1"/>
    <property type="molecule type" value="Genomic_DNA"/>
</dbReference>
<dbReference type="InterPro" id="IPR051966">
    <property type="entry name" value="RPAP3"/>
</dbReference>
<dbReference type="Pfam" id="PF14559">
    <property type="entry name" value="TPR_19"/>
    <property type="match status" value="1"/>
</dbReference>
<keyword evidence="1" id="KW-0802">TPR repeat</keyword>
<accession>A0AAD6WL19</accession>
<evidence type="ECO:0000313" key="3">
    <source>
        <dbReference type="EMBL" id="KAJ7016252.1"/>
    </source>
</evidence>
<dbReference type="Gene3D" id="1.25.40.10">
    <property type="entry name" value="Tetratricopeptide repeat domain"/>
    <property type="match status" value="1"/>
</dbReference>
<comment type="caution">
    <text evidence="3">The sequence shown here is derived from an EMBL/GenBank/DDBJ whole genome shotgun (WGS) entry which is preliminary data.</text>
</comment>
<dbReference type="InterPro" id="IPR011990">
    <property type="entry name" value="TPR-like_helical_dom_sf"/>
</dbReference>
<feature type="compositionally biased region" description="Polar residues" evidence="2">
    <location>
        <begin position="1"/>
        <end position="20"/>
    </location>
</feature>
<dbReference type="AlphaFoldDB" id="A0AAD6WL19"/>